<dbReference type="Proteomes" id="UP000605361">
    <property type="component" value="Unassembled WGS sequence"/>
</dbReference>
<dbReference type="InterPro" id="IPR011990">
    <property type="entry name" value="TPR-like_helical_dom_sf"/>
</dbReference>
<dbReference type="Gene3D" id="1.25.40.10">
    <property type="entry name" value="Tetratricopeptide repeat domain"/>
    <property type="match status" value="1"/>
</dbReference>
<dbReference type="AlphaFoldDB" id="A0A931APF8"/>
<dbReference type="SUPFAM" id="SSF48452">
    <property type="entry name" value="TPR-like"/>
    <property type="match status" value="1"/>
</dbReference>
<proteinExistence type="predicted"/>
<reference evidence="1" key="1">
    <citation type="submission" date="2020-11" db="EMBL/GenBank/DDBJ databases">
        <title>Whole-genome analyses of Nonomuraea sp. K274.</title>
        <authorList>
            <person name="Veyisoglu A."/>
        </authorList>
    </citation>
    <scope>NUCLEOTIDE SEQUENCE</scope>
    <source>
        <strain evidence="1">K274</strain>
    </source>
</reference>
<comment type="caution">
    <text evidence="1">The sequence shown here is derived from an EMBL/GenBank/DDBJ whole genome shotgun (WGS) entry which is preliminary data.</text>
</comment>
<evidence type="ECO:0000313" key="2">
    <source>
        <dbReference type="Proteomes" id="UP000605361"/>
    </source>
</evidence>
<sequence>MLRMVGDRRERARAELFLAMHVSDVPTGQELTRRALATFREVGDRWGIAAALGRRARDAFTRRDVEALERDAEESARLFTELGDRWGLLRATEWLASLAEMANDAERANRLFAEGLRMAEDLGLWPEVATRTAWLGWIALLSGDYERAIEVCEPAMKLAAGQGYKEGETMAEMCIAFAARRAGRLDLAERHLHHLLEWVSRDPDVEPAVHLADTLIEFGYLTQLRGDPAGAMELQVEAMAAARRIGDPRTLAGAVEGAASAAGPTETAARLLGLAAAARETNGTPAGPSEQEDIERVTTRVREALGEEAFAAAYAQGATYKLDDAPDLL</sequence>
<dbReference type="PANTHER" id="PTHR47691">
    <property type="entry name" value="REGULATOR-RELATED"/>
    <property type="match status" value="1"/>
</dbReference>
<accession>A0A931APF8</accession>
<evidence type="ECO:0008006" key="3">
    <source>
        <dbReference type="Google" id="ProtNLM"/>
    </source>
</evidence>
<dbReference type="EMBL" id="JADOGI010000364">
    <property type="protein sequence ID" value="MBF8194159.1"/>
    <property type="molecule type" value="Genomic_DNA"/>
</dbReference>
<dbReference type="PANTHER" id="PTHR47691:SF3">
    <property type="entry name" value="HTH-TYPE TRANSCRIPTIONAL REGULATOR RV0890C-RELATED"/>
    <property type="match status" value="1"/>
</dbReference>
<protein>
    <recommendedName>
        <fullName evidence="3">Tetratricopeptide repeat protein</fullName>
    </recommendedName>
</protein>
<organism evidence="1 2">
    <name type="scientific">Nonomuraea cypriaca</name>
    <dbReference type="NCBI Taxonomy" id="1187855"/>
    <lineage>
        <taxon>Bacteria</taxon>
        <taxon>Bacillati</taxon>
        <taxon>Actinomycetota</taxon>
        <taxon>Actinomycetes</taxon>
        <taxon>Streptosporangiales</taxon>
        <taxon>Streptosporangiaceae</taxon>
        <taxon>Nonomuraea</taxon>
    </lineage>
</organism>
<name>A0A931APF8_9ACTN</name>
<evidence type="ECO:0000313" key="1">
    <source>
        <dbReference type="EMBL" id="MBF8194159.1"/>
    </source>
</evidence>
<keyword evidence="2" id="KW-1185">Reference proteome</keyword>
<gene>
    <name evidence="1" type="ORF">ITP53_52525</name>
</gene>